<evidence type="ECO:0000256" key="1">
    <source>
        <dbReference type="SAM" id="SignalP"/>
    </source>
</evidence>
<reference evidence="2 3" key="1">
    <citation type="journal article" date="2021" name="Nat. Commun.">
        <title>Genetic determinants of endophytism in the Arabidopsis root mycobiome.</title>
        <authorList>
            <person name="Mesny F."/>
            <person name="Miyauchi S."/>
            <person name="Thiergart T."/>
            <person name="Pickel B."/>
            <person name="Atanasova L."/>
            <person name="Karlsson M."/>
            <person name="Huettel B."/>
            <person name="Barry K.W."/>
            <person name="Haridas S."/>
            <person name="Chen C."/>
            <person name="Bauer D."/>
            <person name="Andreopoulos W."/>
            <person name="Pangilinan J."/>
            <person name="LaButti K."/>
            <person name="Riley R."/>
            <person name="Lipzen A."/>
            <person name="Clum A."/>
            <person name="Drula E."/>
            <person name="Henrissat B."/>
            <person name="Kohler A."/>
            <person name="Grigoriev I.V."/>
            <person name="Martin F.M."/>
            <person name="Hacquard S."/>
        </authorList>
    </citation>
    <scope>NUCLEOTIDE SEQUENCE [LARGE SCALE GENOMIC DNA]</scope>
    <source>
        <strain evidence="2 3">MPI-SDFR-AT-0080</strain>
    </source>
</reference>
<dbReference type="PANTHER" id="PTHR39401">
    <property type="entry name" value="SNOAL-LIKE DOMAIN-CONTAINING PROTEIN"/>
    <property type="match status" value="1"/>
</dbReference>
<keyword evidence="3" id="KW-1185">Reference proteome</keyword>
<evidence type="ECO:0008006" key="4">
    <source>
        <dbReference type="Google" id="ProtNLM"/>
    </source>
</evidence>
<organism evidence="2 3">
    <name type="scientific">Macrophomina phaseolina</name>
    <dbReference type="NCBI Taxonomy" id="35725"/>
    <lineage>
        <taxon>Eukaryota</taxon>
        <taxon>Fungi</taxon>
        <taxon>Dikarya</taxon>
        <taxon>Ascomycota</taxon>
        <taxon>Pezizomycotina</taxon>
        <taxon>Dothideomycetes</taxon>
        <taxon>Dothideomycetes incertae sedis</taxon>
        <taxon>Botryosphaeriales</taxon>
        <taxon>Botryosphaeriaceae</taxon>
        <taxon>Macrophomina</taxon>
    </lineage>
</organism>
<dbReference type="Proteomes" id="UP000774617">
    <property type="component" value="Unassembled WGS sequence"/>
</dbReference>
<accession>A0ABQ8GYY6</accession>
<dbReference type="PANTHER" id="PTHR39401:SF1">
    <property type="entry name" value="SNOAL-LIKE DOMAIN-CONTAINING PROTEIN"/>
    <property type="match status" value="1"/>
</dbReference>
<gene>
    <name evidence="2" type="ORF">B0J12DRAFT_750105</name>
</gene>
<sequence length="176" mass="18722">MKTSAFFSAVGLCISLATAVDLKHYEAGTGVEAGFASFLKELYAQTEDPASTDTFTDFFPTDGVLIVHGTTATGAAEIVKLKQQLLPTAGNKHWSHFPNTTTVASETADQKVYNVNGVIQSTFDGGNCSQAYYQTHFTVKKSAGAPLLTPHSGSLLIYDDYVVTPSVSPTDIACDQ</sequence>
<feature type="chain" id="PRO_5045634339" description="SnoaL-like domain-containing protein" evidence="1">
    <location>
        <begin position="20"/>
        <end position="176"/>
    </location>
</feature>
<proteinExistence type="predicted"/>
<name>A0ABQ8GYY6_9PEZI</name>
<dbReference type="EMBL" id="JAGTJR010000001">
    <property type="protein sequence ID" value="KAH7065562.1"/>
    <property type="molecule type" value="Genomic_DNA"/>
</dbReference>
<evidence type="ECO:0000313" key="2">
    <source>
        <dbReference type="EMBL" id="KAH7065562.1"/>
    </source>
</evidence>
<protein>
    <recommendedName>
        <fullName evidence="4">SnoaL-like domain-containing protein</fullName>
    </recommendedName>
</protein>
<feature type="signal peptide" evidence="1">
    <location>
        <begin position="1"/>
        <end position="19"/>
    </location>
</feature>
<evidence type="ECO:0000313" key="3">
    <source>
        <dbReference type="Proteomes" id="UP000774617"/>
    </source>
</evidence>
<comment type="caution">
    <text evidence="2">The sequence shown here is derived from an EMBL/GenBank/DDBJ whole genome shotgun (WGS) entry which is preliminary data.</text>
</comment>
<keyword evidence="1" id="KW-0732">Signal</keyword>